<feature type="chain" id="PRO_5014285020" evidence="2">
    <location>
        <begin position="34"/>
        <end position="602"/>
    </location>
</feature>
<feature type="transmembrane region" description="Helical" evidence="1">
    <location>
        <begin position="356"/>
        <end position="379"/>
    </location>
</feature>
<evidence type="ECO:0000313" key="4">
    <source>
        <dbReference type="Proteomes" id="UP000076420"/>
    </source>
</evidence>
<keyword evidence="1" id="KW-1133">Transmembrane helix</keyword>
<keyword evidence="1" id="KW-0472">Membrane</keyword>
<evidence type="ECO:0000256" key="2">
    <source>
        <dbReference type="SAM" id="SignalP"/>
    </source>
</evidence>
<sequence>MWSGLNMCKIVFKSKRGILLIMIFILSLRISTPANHDPCLEQEMNICTIELLEECNITMTYKSQKMNMIYLKVNGQLMNIQWTYDSETQFLVRTTPVYKETYQSQLVTCSSAQLDKESLHDKNLELEKIYTYSTWFPISDNIHSYIVDIVSLDAPKQAVRFLIQVPRKSNSLSPIVVVTIYQDKAAFAVFEQTNKSNIEHYYSLIECSKEMTKDQLGLMNWQLSECFNINNSIQYNHKMKPGKFETFPLDDGQDYQIWIDSENGITRDLAFKTPVFGRPDQDIGLQFISAFITGKDSGIEKTETSISRIDSIVNEQILQKVTNTTLFSPNVTSGIQEDVQEDVQEGVQEDLLPENLTLAVCIGTAVPLLVILVVVILFIERQIRLKGAYQVSCFQICRSKSISTQEKGHETEKEANSSTVTSKLTQVSADQYYQSSDTILRSPSAFGRTRITEEHCDSCAPLLDSVSFTFKDHQEHVSHIASHNSGLPFPLYDDSFHLQRHDQLQNYTQALNSFQTSRFRIFQQKAWNSMETILEDSKDLYSGSGFLNTESIPKSSCLFSAFVIAPLALTDDNLSVQDLEEEFRMINEHYHKLTKKEQHTNY</sequence>
<dbReference type="EnsemblMetazoa" id="BGLB024734-RA">
    <property type="protein sequence ID" value="BGLB024734-PA"/>
    <property type="gene ID" value="BGLB024734"/>
</dbReference>
<evidence type="ECO:0000256" key="1">
    <source>
        <dbReference type="SAM" id="Phobius"/>
    </source>
</evidence>
<dbReference type="VEuPathDB" id="VectorBase:BGLAX_042608"/>
<dbReference type="AlphaFoldDB" id="A0A2C9KXM0"/>
<dbReference type="EnsemblMetazoa" id="BGLB024734-RB">
    <property type="protein sequence ID" value="BGLB024734-PB"/>
    <property type="gene ID" value="BGLB024734"/>
</dbReference>
<dbReference type="VEuPathDB" id="VectorBase:BGLB024734"/>
<evidence type="ECO:0000313" key="3">
    <source>
        <dbReference type="EnsemblMetazoa" id="BGLB024734-PA"/>
    </source>
</evidence>
<proteinExistence type="predicted"/>
<dbReference type="Proteomes" id="UP000076420">
    <property type="component" value="Unassembled WGS sequence"/>
</dbReference>
<feature type="signal peptide" evidence="2">
    <location>
        <begin position="1"/>
        <end position="33"/>
    </location>
</feature>
<reference evidence="3" key="1">
    <citation type="submission" date="2020-05" db="UniProtKB">
        <authorList>
            <consortium name="EnsemblMetazoa"/>
        </authorList>
    </citation>
    <scope>IDENTIFICATION</scope>
    <source>
        <strain evidence="3">BB02</strain>
    </source>
</reference>
<keyword evidence="1" id="KW-0812">Transmembrane</keyword>
<keyword evidence="2" id="KW-0732">Signal</keyword>
<name>A0A2C9KXM0_BIOGL</name>
<protein>
    <submittedName>
        <fullName evidence="3">Uncharacterized protein</fullName>
    </submittedName>
</protein>
<dbReference type="OrthoDB" id="10287806at2759"/>
<accession>A0A2C9KXM0</accession>
<dbReference type="RefSeq" id="XP_013065330.2">
    <property type="nucleotide sequence ID" value="XM_013209876.2"/>
</dbReference>
<gene>
    <name evidence="3" type="primary">106054132</name>
</gene>
<organism evidence="3 4">
    <name type="scientific">Biomphalaria glabrata</name>
    <name type="common">Bloodfluke planorb</name>
    <name type="synonym">Freshwater snail</name>
    <dbReference type="NCBI Taxonomy" id="6526"/>
    <lineage>
        <taxon>Eukaryota</taxon>
        <taxon>Metazoa</taxon>
        <taxon>Spiralia</taxon>
        <taxon>Lophotrochozoa</taxon>
        <taxon>Mollusca</taxon>
        <taxon>Gastropoda</taxon>
        <taxon>Heterobranchia</taxon>
        <taxon>Euthyneura</taxon>
        <taxon>Panpulmonata</taxon>
        <taxon>Hygrophila</taxon>
        <taxon>Lymnaeoidea</taxon>
        <taxon>Planorbidae</taxon>
        <taxon>Biomphalaria</taxon>
    </lineage>
</organism>
<dbReference type="KEGG" id="bgt:106054132"/>